<evidence type="ECO:0000313" key="2">
    <source>
        <dbReference type="EMBL" id="NVZ08272.1"/>
    </source>
</evidence>
<accession>A0A850RAG6</accession>
<keyword evidence="3" id="KW-1185">Reference proteome</keyword>
<dbReference type="AlphaFoldDB" id="A0A850RAG6"/>
<keyword evidence="1" id="KW-0472">Membrane</keyword>
<dbReference type="Proteomes" id="UP000592294">
    <property type="component" value="Unassembled WGS sequence"/>
</dbReference>
<name>A0A850RAG6_9GAMM</name>
<reference evidence="2 3" key="1">
    <citation type="submission" date="2020-06" db="EMBL/GenBank/DDBJ databases">
        <title>Whole-genome sequence of Allochromatium humboldtianum DSM 21881, type strain.</title>
        <authorList>
            <person name="Kyndt J.A."/>
            <person name="Meyer T.E."/>
        </authorList>
    </citation>
    <scope>NUCLEOTIDE SEQUENCE [LARGE SCALE GENOMIC DNA]</scope>
    <source>
        <strain evidence="2 3">DSM 21881</strain>
    </source>
</reference>
<proteinExistence type="predicted"/>
<dbReference type="EMBL" id="JABZEO010000002">
    <property type="protein sequence ID" value="NVZ08272.1"/>
    <property type="molecule type" value="Genomic_DNA"/>
</dbReference>
<dbReference type="RefSeq" id="WP_176975062.1">
    <property type="nucleotide sequence ID" value="NZ_JABZEO010000002.1"/>
</dbReference>
<keyword evidence="1" id="KW-1133">Transmembrane helix</keyword>
<keyword evidence="1" id="KW-0812">Transmembrane</keyword>
<sequence length="47" mass="5312">MQANLADPVRLDEPLFLTALGSFLAYTLYWTWSLMRAFRMPSSSGSV</sequence>
<evidence type="ECO:0000256" key="1">
    <source>
        <dbReference type="SAM" id="Phobius"/>
    </source>
</evidence>
<feature type="transmembrane region" description="Helical" evidence="1">
    <location>
        <begin position="15"/>
        <end position="32"/>
    </location>
</feature>
<protein>
    <submittedName>
        <fullName evidence="2">Uncharacterized protein</fullName>
    </submittedName>
</protein>
<comment type="caution">
    <text evidence="2">The sequence shown here is derived from an EMBL/GenBank/DDBJ whole genome shotgun (WGS) entry which is preliminary data.</text>
</comment>
<gene>
    <name evidence="2" type="ORF">HW932_03245</name>
</gene>
<evidence type="ECO:0000313" key="3">
    <source>
        <dbReference type="Proteomes" id="UP000592294"/>
    </source>
</evidence>
<organism evidence="2 3">
    <name type="scientific">Allochromatium humboldtianum</name>
    <dbReference type="NCBI Taxonomy" id="504901"/>
    <lineage>
        <taxon>Bacteria</taxon>
        <taxon>Pseudomonadati</taxon>
        <taxon>Pseudomonadota</taxon>
        <taxon>Gammaproteobacteria</taxon>
        <taxon>Chromatiales</taxon>
        <taxon>Chromatiaceae</taxon>
        <taxon>Allochromatium</taxon>
    </lineage>
</organism>